<organism evidence="2 3">
    <name type="scientific">Sulfitobacter porphyrae</name>
    <dbReference type="NCBI Taxonomy" id="1246864"/>
    <lineage>
        <taxon>Bacteria</taxon>
        <taxon>Pseudomonadati</taxon>
        <taxon>Pseudomonadota</taxon>
        <taxon>Alphaproteobacteria</taxon>
        <taxon>Rhodobacterales</taxon>
        <taxon>Roseobacteraceae</taxon>
        <taxon>Sulfitobacter</taxon>
    </lineage>
</organism>
<dbReference type="EMBL" id="JBHSWG010000001">
    <property type="protein sequence ID" value="MFC6760467.1"/>
    <property type="molecule type" value="Genomic_DNA"/>
</dbReference>
<sequence length="147" mass="15675">MPFTDIAPPPAPPPPGTGITFSLTVSTRGIRKVRITLREEIQNRYFGGPIDGMKFTAQAGRGSDEGRLRLAVNPEGTLTAKGGIKGSASIHMAGWDLLPKDKRPAASCKILESADGFLILELPPFCKPSGVGGRMAEEFALRKTTVK</sequence>
<evidence type="ECO:0000313" key="2">
    <source>
        <dbReference type="EMBL" id="MFC6760467.1"/>
    </source>
</evidence>
<evidence type="ECO:0000313" key="3">
    <source>
        <dbReference type="Proteomes" id="UP001596353"/>
    </source>
</evidence>
<name>A0ABW2B5M2_9RHOB</name>
<dbReference type="Proteomes" id="UP001596353">
    <property type="component" value="Unassembled WGS sequence"/>
</dbReference>
<keyword evidence="3" id="KW-1185">Reference proteome</keyword>
<comment type="caution">
    <text evidence="2">The sequence shown here is derived from an EMBL/GenBank/DDBJ whole genome shotgun (WGS) entry which is preliminary data.</text>
</comment>
<gene>
    <name evidence="2" type="ORF">ACFQFQ_14720</name>
</gene>
<evidence type="ECO:0000256" key="1">
    <source>
        <dbReference type="SAM" id="MobiDB-lite"/>
    </source>
</evidence>
<proteinExistence type="predicted"/>
<feature type="compositionally biased region" description="Pro residues" evidence="1">
    <location>
        <begin position="7"/>
        <end position="16"/>
    </location>
</feature>
<accession>A0ABW2B5M2</accession>
<protein>
    <submittedName>
        <fullName evidence="2">Uncharacterized protein</fullName>
    </submittedName>
</protein>
<reference evidence="3" key="1">
    <citation type="journal article" date="2019" name="Int. J. Syst. Evol. Microbiol.">
        <title>The Global Catalogue of Microorganisms (GCM) 10K type strain sequencing project: providing services to taxonomists for standard genome sequencing and annotation.</title>
        <authorList>
            <consortium name="The Broad Institute Genomics Platform"/>
            <consortium name="The Broad Institute Genome Sequencing Center for Infectious Disease"/>
            <person name="Wu L."/>
            <person name="Ma J."/>
        </authorList>
    </citation>
    <scope>NUCLEOTIDE SEQUENCE [LARGE SCALE GENOMIC DNA]</scope>
    <source>
        <strain evidence="3">CCUG 66188</strain>
    </source>
</reference>
<feature type="region of interest" description="Disordered" evidence="1">
    <location>
        <begin position="1"/>
        <end position="21"/>
    </location>
</feature>